<evidence type="ECO:0000313" key="1">
    <source>
        <dbReference type="EMBL" id="JAT27830.1"/>
    </source>
</evidence>
<name>A0A1B6LW50_9HEMI</name>
<dbReference type="Gene3D" id="3.40.220.10">
    <property type="entry name" value="Leucine Aminopeptidase, subunit E, domain 1"/>
    <property type="match status" value="1"/>
</dbReference>
<organism evidence="1">
    <name type="scientific">Graphocephala atropunctata</name>
    <dbReference type="NCBI Taxonomy" id="36148"/>
    <lineage>
        <taxon>Eukaryota</taxon>
        <taxon>Metazoa</taxon>
        <taxon>Ecdysozoa</taxon>
        <taxon>Arthropoda</taxon>
        <taxon>Hexapoda</taxon>
        <taxon>Insecta</taxon>
        <taxon>Pterygota</taxon>
        <taxon>Neoptera</taxon>
        <taxon>Paraneoptera</taxon>
        <taxon>Hemiptera</taxon>
        <taxon>Auchenorrhyncha</taxon>
        <taxon>Membracoidea</taxon>
        <taxon>Cicadellidae</taxon>
        <taxon>Cicadellinae</taxon>
        <taxon>Cicadellini</taxon>
        <taxon>Graphocephala</taxon>
    </lineage>
</organism>
<dbReference type="InterPro" id="IPR043472">
    <property type="entry name" value="Macro_dom-like"/>
</dbReference>
<protein>
    <submittedName>
        <fullName evidence="1">Uncharacterized protein</fullName>
    </submittedName>
</protein>
<accession>A0A1B6LW50</accession>
<sequence length="127" mass="14890">RYKPSYSPRSQGRCYHIRFGHEDKFFQKPTIESYDRAFEDFTKDFKNLNLKQLICSPMGCTRDEIPLEHFASNIKKFQKSTGASVTIVTKDEKAKRVLRNGISYKEFVVRLRSLISGHNDNMRPQKP</sequence>
<feature type="non-terminal residue" evidence="1">
    <location>
        <position position="127"/>
    </location>
</feature>
<proteinExistence type="predicted"/>
<dbReference type="EMBL" id="GEBQ01012147">
    <property type="protein sequence ID" value="JAT27830.1"/>
    <property type="molecule type" value="Transcribed_RNA"/>
</dbReference>
<gene>
    <name evidence="1" type="ORF">g.51239</name>
</gene>
<dbReference type="AlphaFoldDB" id="A0A1B6LW50"/>
<feature type="non-terminal residue" evidence="1">
    <location>
        <position position="1"/>
    </location>
</feature>
<reference evidence="1" key="1">
    <citation type="submission" date="2015-11" db="EMBL/GenBank/DDBJ databases">
        <title>De novo transcriptome assembly of four potential Pierce s Disease insect vectors from Arizona vineyards.</title>
        <authorList>
            <person name="Tassone E.E."/>
        </authorList>
    </citation>
    <scope>NUCLEOTIDE SEQUENCE</scope>
</reference>